<dbReference type="Gene3D" id="3.30.70.2760">
    <property type="match status" value="1"/>
</dbReference>
<dbReference type="PANTHER" id="PTHR11373:SF4">
    <property type="entry name" value="DEOXYNUCLEOSIDE TRIPHOSPHATE TRIPHOSPHOHYDROLASE SAMHD1"/>
    <property type="match status" value="1"/>
</dbReference>
<dbReference type="PANTHER" id="PTHR11373">
    <property type="entry name" value="DEOXYNUCLEOSIDE TRIPHOSPHATE TRIPHOSPHOHYDROLASE"/>
    <property type="match status" value="1"/>
</dbReference>
<proteinExistence type="predicted"/>
<comment type="caution">
    <text evidence="3">The sequence shown here is derived from an EMBL/GenBank/DDBJ whole genome shotgun (WGS) entry which is preliminary data.</text>
</comment>
<evidence type="ECO:0000313" key="3">
    <source>
        <dbReference type="EMBL" id="KAK9805648.1"/>
    </source>
</evidence>
<feature type="region of interest" description="Disordered" evidence="1">
    <location>
        <begin position="611"/>
        <end position="640"/>
    </location>
</feature>
<evidence type="ECO:0000256" key="1">
    <source>
        <dbReference type="SAM" id="MobiDB-lite"/>
    </source>
</evidence>
<dbReference type="SUPFAM" id="SSF109604">
    <property type="entry name" value="HD-domain/PDEase-like"/>
    <property type="match status" value="1"/>
</dbReference>
<protein>
    <recommendedName>
        <fullName evidence="2">HD/PDEase domain-containing protein</fullName>
    </recommendedName>
</protein>
<dbReference type="InterPro" id="IPR050135">
    <property type="entry name" value="dGTPase-like"/>
</dbReference>
<dbReference type="Proteomes" id="UP001489004">
    <property type="component" value="Unassembled WGS sequence"/>
</dbReference>
<dbReference type="SMART" id="SM00471">
    <property type="entry name" value="HDc"/>
    <property type="match status" value="1"/>
</dbReference>
<feature type="domain" description="HD/PDEase" evidence="2">
    <location>
        <begin position="58"/>
        <end position="207"/>
    </location>
</feature>
<gene>
    <name evidence="3" type="ORF">WJX72_009963</name>
</gene>
<keyword evidence="4" id="KW-1185">Reference proteome</keyword>
<dbReference type="GO" id="GO:0006203">
    <property type="term" value="P:dGTP catabolic process"/>
    <property type="evidence" value="ECO:0007669"/>
    <property type="project" value="TreeGrafter"/>
</dbReference>
<dbReference type="AlphaFoldDB" id="A0AAW1PB37"/>
<reference evidence="3 4" key="1">
    <citation type="journal article" date="2024" name="Nat. Commun.">
        <title>Phylogenomics reveals the evolutionary origins of lichenization in chlorophyte algae.</title>
        <authorList>
            <person name="Puginier C."/>
            <person name="Libourel C."/>
            <person name="Otte J."/>
            <person name="Skaloud P."/>
            <person name="Haon M."/>
            <person name="Grisel S."/>
            <person name="Petersen M."/>
            <person name="Berrin J.G."/>
            <person name="Delaux P.M."/>
            <person name="Dal Grande F."/>
            <person name="Keller J."/>
        </authorList>
    </citation>
    <scope>NUCLEOTIDE SEQUENCE [LARGE SCALE GENOMIC DNA]</scope>
    <source>
        <strain evidence="3 4">SAG 2043</strain>
    </source>
</reference>
<evidence type="ECO:0000313" key="4">
    <source>
        <dbReference type="Proteomes" id="UP001489004"/>
    </source>
</evidence>
<evidence type="ECO:0000259" key="2">
    <source>
        <dbReference type="SMART" id="SM00471"/>
    </source>
</evidence>
<dbReference type="InterPro" id="IPR006674">
    <property type="entry name" value="HD_domain"/>
</dbReference>
<name>A0AAW1PB37_9CHLO</name>
<dbReference type="InterPro" id="IPR003607">
    <property type="entry name" value="HD/PDEase_dom"/>
</dbReference>
<dbReference type="GO" id="GO:0008832">
    <property type="term" value="F:dGTPase activity"/>
    <property type="evidence" value="ECO:0007669"/>
    <property type="project" value="TreeGrafter"/>
</dbReference>
<accession>A0AAW1PB37</accession>
<dbReference type="EMBL" id="JALJOR010000015">
    <property type="protein sequence ID" value="KAK9805648.1"/>
    <property type="molecule type" value="Genomic_DNA"/>
</dbReference>
<dbReference type="Gene3D" id="1.10.3210.10">
    <property type="entry name" value="Hypothetical protein af1432"/>
    <property type="match status" value="1"/>
</dbReference>
<organism evidence="3 4">
    <name type="scientific">[Myrmecia] bisecta</name>
    <dbReference type="NCBI Taxonomy" id="41462"/>
    <lineage>
        <taxon>Eukaryota</taxon>
        <taxon>Viridiplantae</taxon>
        <taxon>Chlorophyta</taxon>
        <taxon>core chlorophytes</taxon>
        <taxon>Trebouxiophyceae</taxon>
        <taxon>Trebouxiales</taxon>
        <taxon>Trebouxiaceae</taxon>
        <taxon>Myrmecia</taxon>
    </lineage>
</organism>
<sequence length="640" mass="72224">MCPNCPAYPLVWKTRDPFIKGSYVRLGPVSAQVVDTREFQRLRNLKQLGFTSYVFATANHTRFEHSLGVAHRAREMAALLACKQPELGITAEDLMVVEMAGLCHDLGHGPFSHSFEKHLLPLVAPDLAWCHERMSCVMFDHLCARHDLGLTAEQQQRVKDIIVCGKEPAQADWRGKRFLFDIVANGRNGIDVDKFDYIKRDSELTGVSACTDFTALLDNMKVINDEICFKASKAVVLLSMFHARATLHDIAYTHPNIKGIELMAMDALALADDELNIRQHILNPDKFALLDDTVVREIERSQSDTPQMRRAKALLARCHTREVYEWCAGVVVPPRDLPGWKKFTAADVIRHQDPSASVQLRADDLRVDNVVIDFAMGEVNPLESVGFYYNNDDMTPKSWAEMDSQPVLQPATFLQRKVRVYLAKDCSSVAELEGHIRAVQDAFGRWEEKRQHGNSQGLPSMKPPEIRPLKLQPDRIAMHPEAKGWPKHKHVCYFITHSQHQDRKGRLGHRAHALRATEEESARMMRAMRDEDRWKLTDPEGLQLAAKSHTPHAEDVKVVILGQLFLEDPYVTGTPSILELRDTQDVADDAANTENVTLHLTADDNALLCADRMYTPPNSPRKGGRSGNGNGPRSPRLREE</sequence>
<dbReference type="GO" id="GO:0005634">
    <property type="term" value="C:nucleus"/>
    <property type="evidence" value="ECO:0007669"/>
    <property type="project" value="TreeGrafter"/>
</dbReference>
<dbReference type="Pfam" id="PF01966">
    <property type="entry name" value="HD"/>
    <property type="match status" value="1"/>
</dbReference>
<dbReference type="CDD" id="cd00077">
    <property type="entry name" value="HDc"/>
    <property type="match status" value="1"/>
</dbReference>